<evidence type="ECO:0000256" key="2">
    <source>
        <dbReference type="SAM" id="SignalP"/>
    </source>
</evidence>
<reference evidence="3" key="1">
    <citation type="submission" date="2022-08" db="EMBL/GenBank/DDBJ databases">
        <title>Alicyclobacillus dauci DSM2870, complete genome.</title>
        <authorList>
            <person name="Wang Q."/>
            <person name="Cai R."/>
            <person name="Wang Z."/>
        </authorList>
    </citation>
    <scope>NUCLEOTIDE SEQUENCE</scope>
    <source>
        <strain evidence="3">DSM 28700</strain>
    </source>
</reference>
<organism evidence="3 4">
    <name type="scientific">Alicyclobacillus dauci</name>
    <dbReference type="NCBI Taxonomy" id="1475485"/>
    <lineage>
        <taxon>Bacteria</taxon>
        <taxon>Bacillati</taxon>
        <taxon>Bacillota</taxon>
        <taxon>Bacilli</taxon>
        <taxon>Bacillales</taxon>
        <taxon>Alicyclobacillaceae</taxon>
        <taxon>Alicyclobacillus</taxon>
    </lineage>
</organism>
<dbReference type="RefSeq" id="WP_268044150.1">
    <property type="nucleotide sequence ID" value="NZ_CP104064.1"/>
</dbReference>
<proteinExistence type="predicted"/>
<dbReference type="Gene3D" id="2.60.40.10">
    <property type="entry name" value="Immunoglobulins"/>
    <property type="match status" value="1"/>
</dbReference>
<keyword evidence="4" id="KW-1185">Reference proteome</keyword>
<accession>A0ABY6Z1R2</accession>
<dbReference type="Pfam" id="PF12389">
    <property type="entry name" value="Peptidase_M73"/>
    <property type="match status" value="1"/>
</dbReference>
<sequence length="484" mass="50949">MKHKGKLSLTAATALAGIALMSTGSFAIFTANAATSTNTFAAGVVDLTANDSGAAAKSNGQDILLQNLVPGDTTADTQYVYNKGTVTEFVSVATNANGDIFFDDGLNNPSARDASDAILPEFTPARGLHTYDSNSTVDGTANGISNNNPVLSSPSISGDDYLSVDYSKTNNNSAFQHDNNPFQYTVNVQVQSSSDGGKTWSAAGQFTTEDGTVIPNLNDTSSWNVWYQQAGTSPSGSPYSASTASYSPTTQYSGSTKVFGIVLPPQQIKESDSTHTNTLEYRLAVTYNGTLPTDAHNDYQQTVGGMQSEFDAWQWENSSASPVGQPDINDVSSDPLNPSSNPGGPGQTEGTPAKGELTAVTGQQCANPELTSENGHYHLSGVQANQSYTFTGKLEDSSGNPVSGSGVTMTATEIGTANGHITNIQVNSDGTFTFTYRSDGVGFINSKTNDDFTLNVGSNQMFEFDTNNYLNKMLNNNAVNNSVN</sequence>
<dbReference type="EMBL" id="CP104064">
    <property type="protein sequence ID" value="WAH36766.1"/>
    <property type="molecule type" value="Genomic_DNA"/>
</dbReference>
<feature type="region of interest" description="Disordered" evidence="1">
    <location>
        <begin position="318"/>
        <end position="354"/>
    </location>
</feature>
<feature type="compositionally biased region" description="Low complexity" evidence="1">
    <location>
        <begin position="329"/>
        <end position="342"/>
    </location>
</feature>
<evidence type="ECO:0000313" key="3">
    <source>
        <dbReference type="EMBL" id="WAH36766.1"/>
    </source>
</evidence>
<evidence type="ECO:0000313" key="4">
    <source>
        <dbReference type="Proteomes" id="UP001164803"/>
    </source>
</evidence>
<dbReference type="InterPro" id="IPR013783">
    <property type="entry name" value="Ig-like_fold"/>
</dbReference>
<gene>
    <name evidence="3" type="ORF">NZD86_21755</name>
</gene>
<keyword evidence="2" id="KW-0732">Signal</keyword>
<feature type="signal peptide" evidence="2">
    <location>
        <begin position="1"/>
        <end position="27"/>
    </location>
</feature>
<dbReference type="Proteomes" id="UP001164803">
    <property type="component" value="Chromosome"/>
</dbReference>
<protein>
    <submittedName>
        <fullName evidence="3">CalY family protein</fullName>
    </submittedName>
</protein>
<feature type="chain" id="PRO_5046683223" evidence="2">
    <location>
        <begin position="28"/>
        <end position="484"/>
    </location>
</feature>
<evidence type="ECO:0000256" key="1">
    <source>
        <dbReference type="SAM" id="MobiDB-lite"/>
    </source>
</evidence>
<dbReference type="InterPro" id="IPR022121">
    <property type="entry name" value="Peptidase_M73_camelysin"/>
</dbReference>
<name>A0ABY6Z1R2_9BACL</name>